<evidence type="ECO:0000256" key="8">
    <source>
        <dbReference type="ARBA" id="ARBA00051875"/>
    </source>
</evidence>
<dbReference type="EC" id="3.6.1.66" evidence="10"/>
<feature type="binding site" evidence="10">
    <location>
        <position position="70"/>
    </location>
    <ligand>
        <name>Mg(2+)</name>
        <dbReference type="ChEBI" id="CHEBI:18420"/>
    </ligand>
</feature>
<evidence type="ECO:0000256" key="6">
    <source>
        <dbReference type="ARBA" id="ARBA00022842"/>
    </source>
</evidence>
<feature type="binding site" evidence="10">
    <location>
        <begin position="177"/>
        <end position="178"/>
    </location>
    <ligand>
        <name>substrate</name>
    </ligand>
</feature>
<name>A0A968KYG7_9SPIO</name>
<dbReference type="GO" id="GO:0000166">
    <property type="term" value="F:nucleotide binding"/>
    <property type="evidence" value="ECO:0007669"/>
    <property type="project" value="UniProtKB-KW"/>
</dbReference>
<dbReference type="PANTHER" id="PTHR11067:SF9">
    <property type="entry name" value="INOSINE TRIPHOSPHATE PYROPHOSPHATASE"/>
    <property type="match status" value="1"/>
</dbReference>
<dbReference type="InterPro" id="IPR029001">
    <property type="entry name" value="ITPase-like_fam"/>
</dbReference>
<dbReference type="GO" id="GO:0005829">
    <property type="term" value="C:cytosol"/>
    <property type="evidence" value="ECO:0007669"/>
    <property type="project" value="TreeGrafter"/>
</dbReference>
<dbReference type="Proteomes" id="UP000752013">
    <property type="component" value="Unassembled WGS sequence"/>
</dbReference>
<comment type="subunit">
    <text evidence="2 10">Homodimer.</text>
</comment>
<evidence type="ECO:0000313" key="12">
    <source>
        <dbReference type="EMBL" id="NIZ47552.1"/>
    </source>
</evidence>
<proteinExistence type="inferred from homology"/>
<evidence type="ECO:0000256" key="3">
    <source>
        <dbReference type="ARBA" id="ARBA00022723"/>
    </source>
</evidence>
<protein>
    <recommendedName>
        <fullName evidence="10">dITP/XTP pyrophosphatase</fullName>
        <ecNumber evidence="10">3.6.1.66</ecNumber>
    </recommendedName>
    <alternativeName>
        <fullName evidence="10">Non-canonical purine NTP pyrophosphatase</fullName>
    </alternativeName>
    <alternativeName>
        <fullName evidence="10">Non-standard purine NTP pyrophosphatase</fullName>
    </alternativeName>
    <alternativeName>
        <fullName evidence="10">Nucleoside-triphosphate diphosphatase</fullName>
    </alternativeName>
    <alternativeName>
        <fullName evidence="10">Nucleoside-triphosphate pyrophosphatase</fullName>
        <shortName evidence="10">NTPase</shortName>
    </alternativeName>
</protein>
<dbReference type="FunFam" id="3.90.950.10:FF:000001">
    <property type="entry name" value="dITP/XTP pyrophosphatase"/>
    <property type="match status" value="1"/>
</dbReference>
<evidence type="ECO:0000256" key="5">
    <source>
        <dbReference type="ARBA" id="ARBA00022801"/>
    </source>
</evidence>
<dbReference type="EMBL" id="JAATLK010000001">
    <property type="protein sequence ID" value="NIZ47552.1"/>
    <property type="molecule type" value="Genomic_DNA"/>
</dbReference>
<evidence type="ECO:0000256" key="1">
    <source>
        <dbReference type="ARBA" id="ARBA00008023"/>
    </source>
</evidence>
<evidence type="ECO:0000256" key="4">
    <source>
        <dbReference type="ARBA" id="ARBA00022741"/>
    </source>
</evidence>
<dbReference type="GO" id="GO:0009117">
    <property type="term" value="P:nucleotide metabolic process"/>
    <property type="evidence" value="ECO:0007669"/>
    <property type="project" value="UniProtKB-KW"/>
</dbReference>
<keyword evidence="7 10" id="KW-0546">Nucleotide metabolism</keyword>
<feature type="binding site" evidence="10">
    <location>
        <begin position="11"/>
        <end position="16"/>
    </location>
    <ligand>
        <name>substrate</name>
    </ligand>
</feature>
<organism evidence="12 13">
    <name type="scientific">Entomospira nematocerorum</name>
    <dbReference type="NCBI Taxonomy" id="2719987"/>
    <lineage>
        <taxon>Bacteria</taxon>
        <taxon>Pseudomonadati</taxon>
        <taxon>Spirochaetota</taxon>
        <taxon>Spirochaetia</taxon>
        <taxon>Spirochaetales</taxon>
        <taxon>Spirochaetaceae</taxon>
        <taxon>Entomospira</taxon>
    </lineage>
</organism>
<evidence type="ECO:0000256" key="7">
    <source>
        <dbReference type="ARBA" id="ARBA00023080"/>
    </source>
</evidence>
<dbReference type="GO" id="GO:0046872">
    <property type="term" value="F:metal ion binding"/>
    <property type="evidence" value="ECO:0007669"/>
    <property type="project" value="UniProtKB-KW"/>
</dbReference>
<dbReference type="GO" id="GO:0009146">
    <property type="term" value="P:purine nucleoside triphosphate catabolic process"/>
    <property type="evidence" value="ECO:0007669"/>
    <property type="project" value="UniProtKB-UniRule"/>
</dbReference>
<feature type="binding site" evidence="10">
    <location>
        <begin position="150"/>
        <end position="153"/>
    </location>
    <ligand>
        <name>substrate</name>
    </ligand>
</feature>
<dbReference type="NCBIfam" id="TIGR00042">
    <property type="entry name" value="RdgB/HAM1 family non-canonical purine NTP pyrophosphatase"/>
    <property type="match status" value="1"/>
</dbReference>
<dbReference type="GO" id="GO:0036222">
    <property type="term" value="F:XTP diphosphatase activity"/>
    <property type="evidence" value="ECO:0007669"/>
    <property type="project" value="UniProtKB-UniRule"/>
</dbReference>
<sequence length="193" mass="22186">MIDRKEIVLASNNKHKQEEFSNYFQQQVLLPEDLGIDFFAQEDSDTFIGNALIKAESLYKKIQRPVLSDDSGLIIPSMPTILGVHSARFLPQLSQVEKNIEILRLMQHQQQRQAYFVCALVLYSGREEFVSVQDTWSGEISTEIMGNFGFGYDPIFLLEDGRCAAELTSQEKMRVSHRGKALSKLHKWMVREE</sequence>
<dbReference type="AlphaFoldDB" id="A0A968KYG7"/>
<dbReference type="InterPro" id="IPR002637">
    <property type="entry name" value="RdgB/HAM1"/>
</dbReference>
<dbReference type="GO" id="GO:0017111">
    <property type="term" value="F:ribonucleoside triphosphate phosphatase activity"/>
    <property type="evidence" value="ECO:0007669"/>
    <property type="project" value="InterPro"/>
</dbReference>
<dbReference type="Pfam" id="PF01725">
    <property type="entry name" value="Ham1p_like"/>
    <property type="match status" value="1"/>
</dbReference>
<comment type="caution">
    <text evidence="12">The sequence shown here is derived from an EMBL/GenBank/DDBJ whole genome shotgun (WGS) entry which is preliminary data.</text>
</comment>
<dbReference type="Gene3D" id="3.90.950.10">
    <property type="match status" value="1"/>
</dbReference>
<dbReference type="SUPFAM" id="SSF52972">
    <property type="entry name" value="ITPase-like"/>
    <property type="match status" value="1"/>
</dbReference>
<dbReference type="PANTHER" id="PTHR11067">
    <property type="entry name" value="INOSINE TRIPHOSPHATE PYROPHOSPHATASE/HAM1 PROTEIN"/>
    <property type="match status" value="1"/>
</dbReference>
<reference evidence="12" key="1">
    <citation type="submission" date="2020-03" db="EMBL/GenBank/DDBJ databases">
        <title>Spirochaetal bacteria isolated from arthropods constitute a novel genus Entomospira genus novum within the order Spirochaetales.</title>
        <authorList>
            <person name="Grana-Miraglia L."/>
            <person name="Sikutova S."/>
            <person name="Fingerle V."/>
            <person name="Sing A."/>
            <person name="Castillo-Ramirez S."/>
            <person name="Margos G."/>
            <person name="Rudolf I."/>
        </authorList>
    </citation>
    <scope>NUCLEOTIDE SEQUENCE</scope>
    <source>
        <strain evidence="12">BR208</strain>
    </source>
</reference>
<evidence type="ECO:0000313" key="13">
    <source>
        <dbReference type="Proteomes" id="UP000752013"/>
    </source>
</evidence>
<keyword evidence="13" id="KW-1185">Reference proteome</keyword>
<evidence type="ECO:0000256" key="9">
    <source>
        <dbReference type="ARBA" id="ARBA00052017"/>
    </source>
</evidence>
<keyword evidence="3 10" id="KW-0479">Metal-binding</keyword>
<feature type="binding site" evidence="10">
    <location>
        <position position="71"/>
    </location>
    <ligand>
        <name>substrate</name>
    </ligand>
</feature>
<dbReference type="GO" id="GO:0036220">
    <property type="term" value="F:ITP diphosphatase activity"/>
    <property type="evidence" value="ECO:0007669"/>
    <property type="project" value="UniProtKB-UniRule"/>
</dbReference>
<comment type="catalytic activity">
    <reaction evidence="10">
        <text>ITP + H2O = IMP + diphosphate + H(+)</text>
        <dbReference type="Rhea" id="RHEA:29399"/>
        <dbReference type="ChEBI" id="CHEBI:15377"/>
        <dbReference type="ChEBI" id="CHEBI:15378"/>
        <dbReference type="ChEBI" id="CHEBI:33019"/>
        <dbReference type="ChEBI" id="CHEBI:58053"/>
        <dbReference type="ChEBI" id="CHEBI:61402"/>
        <dbReference type="EC" id="3.6.1.66"/>
    </reaction>
</comment>
<keyword evidence="6 10" id="KW-0460">Magnesium</keyword>
<comment type="function">
    <text evidence="10">Pyrophosphatase that catalyzes the hydrolysis of nucleoside triphosphates to their monophosphate derivatives, with a high preference for the non-canonical purine nucleotides XTP (xanthosine triphosphate), dITP (deoxyinosine triphosphate) and ITP. Seems to function as a house-cleaning enzyme that removes non-canonical purine nucleotides from the nucleotide pool, thus preventing their incorporation into DNA/RNA and avoiding chromosomal lesions.</text>
</comment>
<feature type="binding site" evidence="10">
    <location>
        <position position="172"/>
    </location>
    <ligand>
        <name>substrate</name>
    </ligand>
</feature>
<dbReference type="GO" id="GO:0035870">
    <property type="term" value="F:dITP diphosphatase activity"/>
    <property type="evidence" value="ECO:0007669"/>
    <property type="project" value="UniProtKB-UniRule"/>
</dbReference>
<dbReference type="HAMAP" id="MF_01405">
    <property type="entry name" value="Non_canon_purine_NTPase"/>
    <property type="match status" value="1"/>
</dbReference>
<dbReference type="CDD" id="cd00515">
    <property type="entry name" value="HAM1"/>
    <property type="match status" value="1"/>
</dbReference>
<comment type="cofactor">
    <cofactor evidence="10">
        <name>Mg(2+)</name>
        <dbReference type="ChEBI" id="CHEBI:18420"/>
    </cofactor>
    <text evidence="10">Binds 1 Mg(2+) ion per subunit.</text>
</comment>
<comment type="catalytic activity">
    <reaction evidence="8 10">
        <text>dITP + H2O = dIMP + diphosphate + H(+)</text>
        <dbReference type="Rhea" id="RHEA:28342"/>
        <dbReference type="ChEBI" id="CHEBI:15377"/>
        <dbReference type="ChEBI" id="CHEBI:15378"/>
        <dbReference type="ChEBI" id="CHEBI:33019"/>
        <dbReference type="ChEBI" id="CHEBI:61194"/>
        <dbReference type="ChEBI" id="CHEBI:61382"/>
        <dbReference type="EC" id="3.6.1.66"/>
    </reaction>
</comment>
<accession>A0A968KYG7</accession>
<keyword evidence="4 10" id="KW-0547">Nucleotide-binding</keyword>
<evidence type="ECO:0000256" key="10">
    <source>
        <dbReference type="HAMAP-Rule" id="MF_01405"/>
    </source>
</evidence>
<gene>
    <name evidence="12" type="primary">rdgB</name>
    <name evidence="12" type="ORF">HCT46_06475</name>
</gene>
<feature type="active site" description="Proton acceptor" evidence="10">
    <location>
        <position position="70"/>
    </location>
</feature>
<evidence type="ECO:0000256" key="11">
    <source>
        <dbReference type="RuleBase" id="RU003781"/>
    </source>
</evidence>
<evidence type="ECO:0000256" key="2">
    <source>
        <dbReference type="ARBA" id="ARBA00011738"/>
    </source>
</evidence>
<dbReference type="InterPro" id="IPR020922">
    <property type="entry name" value="dITP/XTP_pyrophosphatase"/>
</dbReference>
<comment type="catalytic activity">
    <reaction evidence="9 10">
        <text>XTP + H2O = XMP + diphosphate + H(+)</text>
        <dbReference type="Rhea" id="RHEA:28610"/>
        <dbReference type="ChEBI" id="CHEBI:15377"/>
        <dbReference type="ChEBI" id="CHEBI:15378"/>
        <dbReference type="ChEBI" id="CHEBI:33019"/>
        <dbReference type="ChEBI" id="CHEBI:57464"/>
        <dbReference type="ChEBI" id="CHEBI:61314"/>
        <dbReference type="EC" id="3.6.1.66"/>
    </reaction>
</comment>
<dbReference type="RefSeq" id="WP_167704009.1">
    <property type="nucleotide sequence ID" value="NZ_CP118168.1"/>
</dbReference>
<comment type="caution">
    <text evidence="10">Lacks conserved residue(s) required for the propagation of feature annotation.</text>
</comment>
<comment type="similarity">
    <text evidence="1 10 11">Belongs to the HAM1 NTPase family.</text>
</comment>
<keyword evidence="5 10" id="KW-0378">Hydrolase</keyword>